<feature type="compositionally biased region" description="Basic and acidic residues" evidence="1">
    <location>
        <begin position="323"/>
        <end position="344"/>
    </location>
</feature>
<dbReference type="PANTHER" id="PTHR31111">
    <property type="entry name" value="BNAA05G37150D PROTEIN-RELATED"/>
    <property type="match status" value="1"/>
</dbReference>
<keyword evidence="4" id="KW-1185">Reference proteome</keyword>
<dbReference type="InterPro" id="IPR013187">
    <property type="entry name" value="F-box-assoc_dom_typ3"/>
</dbReference>
<dbReference type="NCBIfam" id="TIGR01640">
    <property type="entry name" value="F_box_assoc_1"/>
    <property type="match status" value="1"/>
</dbReference>
<feature type="domain" description="F-box associated beta-propeller type 3" evidence="2">
    <location>
        <begin position="4"/>
        <end position="260"/>
    </location>
</feature>
<feature type="compositionally biased region" description="Basic and acidic residues" evidence="1">
    <location>
        <begin position="289"/>
        <end position="315"/>
    </location>
</feature>
<gene>
    <name evidence="3" type="ORF">V5N11_016347</name>
</gene>
<dbReference type="Pfam" id="PF08268">
    <property type="entry name" value="FBA_3"/>
    <property type="match status" value="1"/>
</dbReference>
<evidence type="ECO:0000256" key="1">
    <source>
        <dbReference type="SAM" id="MobiDB-lite"/>
    </source>
</evidence>
<comment type="caution">
    <text evidence="3">The sequence shown here is derived from an EMBL/GenBank/DDBJ whole genome shotgun (WGS) entry which is preliminary data.</text>
</comment>
<feature type="region of interest" description="Disordered" evidence="1">
    <location>
        <begin position="282"/>
        <end position="344"/>
    </location>
</feature>
<accession>A0ABD1ANU7</accession>
<dbReference type="PANTHER" id="PTHR31111:SF125">
    <property type="entry name" value="F-BOX PROTEIN CPR30-LIKE"/>
    <property type="match status" value="1"/>
</dbReference>
<dbReference type="AlphaFoldDB" id="A0ABD1ANU7"/>
<evidence type="ECO:0000259" key="2">
    <source>
        <dbReference type="Pfam" id="PF08268"/>
    </source>
</evidence>
<name>A0ABD1ANU7_CARAN</name>
<evidence type="ECO:0000313" key="4">
    <source>
        <dbReference type="Proteomes" id="UP001558713"/>
    </source>
</evidence>
<sequence>MASGLINLSVTLISKYVLPVICNPITGQCAILPNQIRGTGYSLLGFDPIDKQFKVLLKNFYNERVHHILTLETDKMEWSNIIQCPLTYTPFGEGICINGVLYYLANHFDEMSQYWSYVIVCFDLRYEKFKFIDIDCILLSQYGIKLINYKGKLGRVELKYDRITITFELYMWVLEDVEKQKWSKYVYTLPENEVVDYCNISVVGMTATGEIVLLERFITSKLFYVFYFNPERNTLQQLEIQGLGAELKDRDTVYTFVNHVEDLRMIASKQLKSSISAPSMKNKRGLNIIKERPKPQHREEVREKDRDRRYDDGKLRDHKHRERRNEGDKREDEDRRKKEETVKR</sequence>
<dbReference type="EMBL" id="JBANAX010000525">
    <property type="protein sequence ID" value="KAL1204999.1"/>
    <property type="molecule type" value="Genomic_DNA"/>
</dbReference>
<dbReference type="Proteomes" id="UP001558713">
    <property type="component" value="Unassembled WGS sequence"/>
</dbReference>
<dbReference type="InterPro" id="IPR017451">
    <property type="entry name" value="F-box-assoc_interact_dom"/>
</dbReference>
<reference evidence="3 4" key="1">
    <citation type="submission" date="2024-04" db="EMBL/GenBank/DDBJ databases">
        <title>Genome assembly C_amara_ONT_v2.</title>
        <authorList>
            <person name="Yant L."/>
            <person name="Moore C."/>
            <person name="Slenker M."/>
        </authorList>
    </citation>
    <scope>NUCLEOTIDE SEQUENCE [LARGE SCALE GENOMIC DNA]</scope>
    <source>
        <tissue evidence="3">Leaf</tissue>
    </source>
</reference>
<evidence type="ECO:0000313" key="3">
    <source>
        <dbReference type="EMBL" id="KAL1204999.1"/>
    </source>
</evidence>
<organism evidence="3 4">
    <name type="scientific">Cardamine amara subsp. amara</name>
    <dbReference type="NCBI Taxonomy" id="228776"/>
    <lineage>
        <taxon>Eukaryota</taxon>
        <taxon>Viridiplantae</taxon>
        <taxon>Streptophyta</taxon>
        <taxon>Embryophyta</taxon>
        <taxon>Tracheophyta</taxon>
        <taxon>Spermatophyta</taxon>
        <taxon>Magnoliopsida</taxon>
        <taxon>eudicotyledons</taxon>
        <taxon>Gunneridae</taxon>
        <taxon>Pentapetalae</taxon>
        <taxon>rosids</taxon>
        <taxon>malvids</taxon>
        <taxon>Brassicales</taxon>
        <taxon>Brassicaceae</taxon>
        <taxon>Cardamineae</taxon>
        <taxon>Cardamine</taxon>
    </lineage>
</organism>
<proteinExistence type="predicted"/>
<protein>
    <submittedName>
        <fullName evidence="3">F-box protein</fullName>
    </submittedName>
</protein>